<dbReference type="EMBL" id="JAQGEF010000032">
    <property type="protein sequence ID" value="MDA3616513.1"/>
    <property type="molecule type" value="Genomic_DNA"/>
</dbReference>
<gene>
    <name evidence="1" type="ORF">O3P16_17005</name>
</gene>
<comment type="caution">
    <text evidence="1">The sequence shown here is derived from an EMBL/GenBank/DDBJ whole genome shotgun (WGS) entry which is preliminary data.</text>
</comment>
<keyword evidence="2" id="KW-1185">Reference proteome</keyword>
<dbReference type="Pfam" id="PF09844">
    <property type="entry name" value="DUF2071"/>
    <property type="match status" value="1"/>
</dbReference>
<dbReference type="InterPro" id="IPR018644">
    <property type="entry name" value="DUF2071"/>
</dbReference>
<reference evidence="1 2" key="1">
    <citation type="submission" date="2022-12" db="EMBL/GenBank/DDBJ databases">
        <title>Chitinophagaceae gen. sp. nov., a new member of the family Chitinophagaceae, isolated from soil in a chemical factory.</title>
        <authorList>
            <person name="Ke Z."/>
        </authorList>
    </citation>
    <scope>NUCLEOTIDE SEQUENCE [LARGE SCALE GENOMIC DNA]</scope>
    <source>
        <strain evidence="1 2">LY-5</strain>
    </source>
</reference>
<proteinExistence type="predicted"/>
<name>A0ABT4UQS3_9BACT</name>
<protein>
    <submittedName>
        <fullName evidence="1">DUF2071 domain-containing protein</fullName>
    </submittedName>
</protein>
<accession>A0ABT4UQS3</accession>
<sequence length="247" mass="28686">MLKFMQKHPFGVKAFFKQSVVLTFAFPKEILGPLIPPCLTLDTFKDQWAFVAIAFVETEKLHPAFLPDFLGNSFILTGYRIFVRYHSKAGKRLRGLYILESETNSKMMNFMGGMLTKYQYRFTDITIKNEGNRIFIESEQSGYFADVLKHENDAVKLPDQSPFESWQEARRFAGPLPFTFSYDAATQNVLIVEGVRENWKPQPLEIKNYSTGFFEKIKLGKPVLANAFIIENIPYQWKKGRIEKWHS</sequence>
<organism evidence="1 2">
    <name type="scientific">Polluticaenibacter yanchengensis</name>
    <dbReference type="NCBI Taxonomy" id="3014562"/>
    <lineage>
        <taxon>Bacteria</taxon>
        <taxon>Pseudomonadati</taxon>
        <taxon>Bacteroidota</taxon>
        <taxon>Chitinophagia</taxon>
        <taxon>Chitinophagales</taxon>
        <taxon>Chitinophagaceae</taxon>
        <taxon>Polluticaenibacter</taxon>
    </lineage>
</organism>
<dbReference type="Proteomes" id="UP001210231">
    <property type="component" value="Unassembled WGS sequence"/>
</dbReference>
<evidence type="ECO:0000313" key="1">
    <source>
        <dbReference type="EMBL" id="MDA3616513.1"/>
    </source>
</evidence>
<evidence type="ECO:0000313" key="2">
    <source>
        <dbReference type="Proteomes" id="UP001210231"/>
    </source>
</evidence>